<keyword evidence="2" id="KW-1185">Reference proteome</keyword>
<dbReference type="Proteomes" id="UP001518976">
    <property type="component" value="Unassembled WGS sequence"/>
</dbReference>
<sequence length="70" mass="7268">MRNRTLVTAATLTALAADSEDIGTVADAGAVWVLRGTSSGLTTSKVASFNGSDFGFTRNTGLNFGEVFDH</sequence>
<name>A0ABS3WVH6_9ACTN</name>
<dbReference type="EMBL" id="JAFFZN010000014">
    <property type="protein sequence ID" value="MBO8187111.1"/>
    <property type="molecule type" value="Genomic_DNA"/>
</dbReference>
<gene>
    <name evidence="1" type="ORF">JW592_16805</name>
</gene>
<dbReference type="RefSeq" id="WP_209265993.1">
    <property type="nucleotide sequence ID" value="NZ_JAFFZN010000014.1"/>
</dbReference>
<comment type="caution">
    <text evidence="1">The sequence shown here is derived from an EMBL/GenBank/DDBJ whole genome shotgun (WGS) entry which is preliminary data.</text>
</comment>
<protein>
    <submittedName>
        <fullName evidence="1">Uncharacterized protein</fullName>
    </submittedName>
</protein>
<evidence type="ECO:0000313" key="2">
    <source>
        <dbReference type="Proteomes" id="UP001518976"/>
    </source>
</evidence>
<accession>A0ABS3WVH6</accession>
<organism evidence="1 2">
    <name type="scientific">Streptomyces spirodelae</name>
    <dbReference type="NCBI Taxonomy" id="2812904"/>
    <lineage>
        <taxon>Bacteria</taxon>
        <taxon>Bacillati</taxon>
        <taxon>Actinomycetota</taxon>
        <taxon>Actinomycetes</taxon>
        <taxon>Kitasatosporales</taxon>
        <taxon>Streptomycetaceae</taxon>
        <taxon>Streptomyces</taxon>
    </lineage>
</organism>
<reference evidence="1 2" key="1">
    <citation type="submission" date="2021-02" db="EMBL/GenBank/DDBJ databases">
        <title>Streptomyces spirodelae sp. nov., isolated from duckweed.</title>
        <authorList>
            <person name="Saimee Y."/>
            <person name="Duangmal K."/>
        </authorList>
    </citation>
    <scope>NUCLEOTIDE SEQUENCE [LARGE SCALE GENOMIC DNA]</scope>
    <source>
        <strain evidence="1 2">DW4-2</strain>
    </source>
</reference>
<evidence type="ECO:0000313" key="1">
    <source>
        <dbReference type="EMBL" id="MBO8187111.1"/>
    </source>
</evidence>
<proteinExistence type="predicted"/>